<dbReference type="OrthoDB" id="9801472at2"/>
<dbReference type="Proteomes" id="UP000270261">
    <property type="component" value="Unassembled WGS sequence"/>
</dbReference>
<keyword evidence="7" id="KW-1185">Reference proteome</keyword>
<dbReference type="HAMAP" id="MF_00849">
    <property type="entry name" value="BipA"/>
    <property type="match status" value="1"/>
</dbReference>
<dbReference type="InterPro" id="IPR005225">
    <property type="entry name" value="Small_GTP-bd"/>
</dbReference>
<dbReference type="Gene3D" id="3.40.50.300">
    <property type="entry name" value="P-loop containing nucleotide triphosphate hydrolases"/>
    <property type="match status" value="1"/>
</dbReference>
<dbReference type="CDD" id="cd03691">
    <property type="entry name" value="BipA_TypA_II"/>
    <property type="match status" value="1"/>
</dbReference>
<dbReference type="InterPro" id="IPR009000">
    <property type="entry name" value="Transl_B-barrel_sf"/>
</dbReference>
<accession>A0A426FR95</accession>
<dbReference type="Pfam" id="PF03144">
    <property type="entry name" value="GTP_EFTU_D2"/>
    <property type="match status" value="1"/>
</dbReference>
<dbReference type="FunFam" id="3.30.70.870:FF:000003">
    <property type="entry name" value="GTP-binding protein TypA"/>
    <property type="match status" value="1"/>
</dbReference>
<keyword evidence="4" id="KW-0699">rRNA-binding</keyword>
<dbReference type="InterPro" id="IPR047043">
    <property type="entry name" value="BipA_III"/>
</dbReference>
<sequence>MSDTTTSTQPIRNIAIIAHVDHGKTTLVDQLLRQSGTFRANQQVNERVMDSNDLERERGITILAKNCAVEYKGTRINIVDTPGHADFGGEVERALSMVDGVLLLVDAMDGPMPQTRFVTRKALALGLRPIVVVNKIDRPGARPHWVVDQTFDLFDRLGATEEQLDFPVVYASALAGYAVNEVEEAEAAAAAENPSMASLFETILDRVPARADDPNGPLQFQISALDYSSYVGRIGIGRINRGTVRGGETVLLMHGDEKTPVTAKVNQVLRFRGLEREVVPFAEAGDIVAINGIENIDIGSTLCKVGNPDPLPLLRIDEPTLTMEFLVNTSPLAGREGKYVTSRQIRERLERELQANVALRVEFTEDADTFVVSGRGQLHLTILLENMRREGYELAVSRPKPRIRIVEGEREEPYEQLTADLEEEHQGAVMELLGRRRGELQNMEPDGKGRVRLEYRVPARGLIGFQNEFLNLTRGTGIMSHVFEDYGPWAGDIEGRRQGVLISQDDGAAVAYALWKLQDRGRMFVRPNDALYEGMIIGIHTRDNDLVVNPIREKKLTNVRASGKDEAINLTPPIELTLEKAVEFIADDELVEITPKSIRLRKRHLKEHERRRASREGEGA</sequence>
<dbReference type="Pfam" id="PF00679">
    <property type="entry name" value="EFG_C"/>
    <property type="match status" value="1"/>
</dbReference>
<keyword evidence="1 4" id="KW-0547">Nucleotide-binding</keyword>
<dbReference type="FunFam" id="2.40.30.10:FF:000016">
    <property type="entry name" value="GTP-binding protein TypA"/>
    <property type="match status" value="1"/>
</dbReference>
<dbReference type="PANTHER" id="PTHR42908">
    <property type="entry name" value="TRANSLATION ELONGATION FACTOR-RELATED"/>
    <property type="match status" value="1"/>
</dbReference>
<dbReference type="FunFam" id="2.40.50.250:FF:000001">
    <property type="entry name" value="GTP-binding protein TypA"/>
    <property type="match status" value="1"/>
</dbReference>
<dbReference type="NCBIfam" id="TIGR00231">
    <property type="entry name" value="small_GTP"/>
    <property type="match status" value="1"/>
</dbReference>
<keyword evidence="2 4" id="KW-0342">GTP-binding</keyword>
<dbReference type="InterPro" id="IPR000640">
    <property type="entry name" value="EFG_V-like"/>
</dbReference>
<protein>
    <recommendedName>
        <fullName evidence="4">Large ribosomal subunit assembly factor BipA</fullName>
        <ecNumber evidence="4">3.6.5.-</ecNumber>
    </recommendedName>
    <alternativeName>
        <fullName evidence="4">GTP-binding protein BipA</fullName>
    </alternativeName>
</protein>
<feature type="binding site" evidence="4">
    <location>
        <begin position="134"/>
        <end position="137"/>
    </location>
    <ligand>
        <name>GTP</name>
        <dbReference type="ChEBI" id="CHEBI:37565"/>
    </ligand>
</feature>
<dbReference type="InterPro" id="IPR047041">
    <property type="entry name" value="BipA_GTP-bd_dom"/>
</dbReference>
<feature type="binding site" evidence="4">
    <location>
        <begin position="21"/>
        <end position="26"/>
    </location>
    <ligand>
        <name>GTP</name>
        <dbReference type="ChEBI" id="CHEBI:37565"/>
    </ligand>
</feature>
<evidence type="ECO:0000256" key="2">
    <source>
        <dbReference type="ARBA" id="ARBA00023134"/>
    </source>
</evidence>
<dbReference type="Gene3D" id="3.30.70.870">
    <property type="entry name" value="Elongation Factor G (Translational Gtpase), domain 3"/>
    <property type="match status" value="1"/>
</dbReference>
<dbReference type="InterPro" id="IPR042116">
    <property type="entry name" value="TypA/BipA_C"/>
</dbReference>
<dbReference type="GO" id="GO:1990904">
    <property type="term" value="C:ribonucleoprotein complex"/>
    <property type="evidence" value="ECO:0007669"/>
    <property type="project" value="TreeGrafter"/>
</dbReference>
<evidence type="ECO:0000313" key="6">
    <source>
        <dbReference type="EMBL" id="RRN45197.1"/>
    </source>
</evidence>
<comment type="function">
    <text evidence="4">A 50S ribosomal subunit assembly protein with GTPase activity, required for 50S subunit assembly at low temperatures, may also play a role in translation. Binds GTP and analogs. Binds the 70S ribosome between the 30S and 50S subunits, in a similar position as ribosome-bound EF-G; it contacts a number of ribosomal proteins, both rRNAs and the A-site tRNA.</text>
</comment>
<dbReference type="InterPro" id="IPR027417">
    <property type="entry name" value="P-loop_NTPase"/>
</dbReference>
<dbReference type="CDD" id="cd01891">
    <property type="entry name" value="TypA_BipA"/>
    <property type="match status" value="1"/>
</dbReference>
<keyword evidence="4" id="KW-0694">RNA-binding</keyword>
<evidence type="ECO:0000256" key="3">
    <source>
        <dbReference type="ARBA" id="ARBA00048548"/>
    </source>
</evidence>
<dbReference type="FunFam" id="3.30.70.240:FF:000002">
    <property type="entry name" value="GTP-binding protein TypA"/>
    <property type="match status" value="1"/>
</dbReference>
<dbReference type="PROSITE" id="PS51722">
    <property type="entry name" value="G_TR_2"/>
    <property type="match status" value="1"/>
</dbReference>
<comment type="catalytic activity">
    <reaction evidence="3 4">
        <text>GTP + H2O = GDP + phosphate + H(+)</text>
        <dbReference type="Rhea" id="RHEA:19669"/>
        <dbReference type="ChEBI" id="CHEBI:15377"/>
        <dbReference type="ChEBI" id="CHEBI:15378"/>
        <dbReference type="ChEBI" id="CHEBI:37565"/>
        <dbReference type="ChEBI" id="CHEBI:43474"/>
        <dbReference type="ChEBI" id="CHEBI:58189"/>
    </reaction>
</comment>
<dbReference type="InterPro" id="IPR004161">
    <property type="entry name" value="EFTu-like_2"/>
</dbReference>
<dbReference type="SUPFAM" id="SSF54980">
    <property type="entry name" value="EF-G C-terminal domain-like"/>
    <property type="match status" value="2"/>
</dbReference>
<dbReference type="InterPro" id="IPR047042">
    <property type="entry name" value="BipA_II"/>
</dbReference>
<dbReference type="Pfam" id="PF21018">
    <property type="entry name" value="BipA_C"/>
    <property type="match status" value="1"/>
</dbReference>
<dbReference type="GO" id="GO:0000049">
    <property type="term" value="F:tRNA binding"/>
    <property type="evidence" value="ECO:0007669"/>
    <property type="project" value="UniProtKB-KW"/>
</dbReference>
<dbReference type="GO" id="GO:0003924">
    <property type="term" value="F:GTPase activity"/>
    <property type="evidence" value="ECO:0007669"/>
    <property type="project" value="UniProtKB-UniRule"/>
</dbReference>
<dbReference type="GO" id="GO:0000027">
    <property type="term" value="P:ribosomal large subunit assembly"/>
    <property type="evidence" value="ECO:0007669"/>
    <property type="project" value="UniProtKB-UniRule"/>
</dbReference>
<dbReference type="InterPro" id="IPR006298">
    <property type="entry name" value="BipA"/>
</dbReference>
<dbReference type="SUPFAM" id="SSF50447">
    <property type="entry name" value="Translation proteins"/>
    <property type="match status" value="1"/>
</dbReference>
<dbReference type="AlphaFoldDB" id="A0A426FR95"/>
<evidence type="ECO:0000256" key="1">
    <source>
        <dbReference type="ARBA" id="ARBA00022741"/>
    </source>
</evidence>
<evidence type="ECO:0000259" key="5">
    <source>
        <dbReference type="PROSITE" id="PS51722"/>
    </source>
</evidence>
<dbReference type="PROSITE" id="PS00301">
    <property type="entry name" value="G_TR_1"/>
    <property type="match status" value="1"/>
</dbReference>
<keyword evidence="4" id="KW-0963">Cytoplasm</keyword>
<dbReference type="SUPFAM" id="SSF52540">
    <property type="entry name" value="P-loop containing nucleoside triphosphate hydrolases"/>
    <property type="match status" value="1"/>
</dbReference>
<dbReference type="InterPro" id="IPR000795">
    <property type="entry name" value="T_Tr_GTP-bd_dom"/>
</dbReference>
<evidence type="ECO:0000256" key="4">
    <source>
        <dbReference type="HAMAP-Rule" id="MF_00849"/>
    </source>
</evidence>
<dbReference type="Gene3D" id="2.40.30.10">
    <property type="entry name" value="Translation factors"/>
    <property type="match status" value="1"/>
</dbReference>
<dbReference type="EC" id="3.6.5.-" evidence="4"/>
<dbReference type="GO" id="GO:0019843">
    <property type="term" value="F:rRNA binding"/>
    <property type="evidence" value="ECO:0007669"/>
    <property type="project" value="UniProtKB-KW"/>
</dbReference>
<name>A0A426FR95_9BURK</name>
<dbReference type="EMBL" id="RRUE01000001">
    <property type="protein sequence ID" value="RRN45197.1"/>
    <property type="molecule type" value="Genomic_DNA"/>
</dbReference>
<evidence type="ECO:0000313" key="7">
    <source>
        <dbReference type="Proteomes" id="UP000270261"/>
    </source>
</evidence>
<comment type="subunit">
    <text evidence="4">Monomer.</text>
</comment>
<dbReference type="Pfam" id="PF00009">
    <property type="entry name" value="GTP_EFTU"/>
    <property type="match status" value="1"/>
</dbReference>
<dbReference type="PANTHER" id="PTHR42908:SF8">
    <property type="entry name" value="TR-TYPE G DOMAIN-CONTAINING PROTEIN"/>
    <property type="match status" value="1"/>
</dbReference>
<dbReference type="NCBIfam" id="TIGR01394">
    <property type="entry name" value="TypA_BipA"/>
    <property type="match status" value="1"/>
</dbReference>
<keyword evidence="4" id="KW-0378">Hydrolase</keyword>
<dbReference type="RefSeq" id="WP_125094627.1">
    <property type="nucleotide sequence ID" value="NZ_RRUE01000001.1"/>
</dbReference>
<dbReference type="InterPro" id="IPR031157">
    <property type="entry name" value="G_TR_CS"/>
</dbReference>
<comment type="subcellular location">
    <subcellularLocation>
        <location evidence="4">Cytoplasm</location>
    </subcellularLocation>
    <text evidence="4">Binds to ribosomes.</text>
</comment>
<dbReference type="GO" id="GO:0043022">
    <property type="term" value="F:ribosome binding"/>
    <property type="evidence" value="ECO:0007669"/>
    <property type="project" value="UniProtKB-UniRule"/>
</dbReference>
<dbReference type="FunFam" id="3.40.50.300:FF:000055">
    <property type="entry name" value="GTP-binding protein TypA"/>
    <property type="match status" value="1"/>
</dbReference>
<keyword evidence="4" id="KW-0690">Ribosome biogenesis</keyword>
<dbReference type="CDD" id="cd03710">
    <property type="entry name" value="BipA_TypA_C"/>
    <property type="match status" value="1"/>
</dbReference>
<dbReference type="GO" id="GO:0009409">
    <property type="term" value="P:response to cold"/>
    <property type="evidence" value="ECO:0007669"/>
    <property type="project" value="UniProtKB-ARBA"/>
</dbReference>
<dbReference type="InterPro" id="IPR048876">
    <property type="entry name" value="BipA_C"/>
</dbReference>
<dbReference type="GO" id="GO:0005525">
    <property type="term" value="F:GTP binding"/>
    <property type="evidence" value="ECO:0007669"/>
    <property type="project" value="UniProtKB-UniRule"/>
</dbReference>
<dbReference type="CDD" id="cd16263">
    <property type="entry name" value="BipA_III"/>
    <property type="match status" value="1"/>
</dbReference>
<reference evidence="6 7" key="1">
    <citation type="submission" date="2018-11" db="EMBL/GenBank/DDBJ databases">
        <title>Genome sequencing of Lautropia sp. KCOM 2505 (= ChDC F240).</title>
        <authorList>
            <person name="Kook J.-K."/>
            <person name="Park S.-N."/>
            <person name="Lim Y.K."/>
        </authorList>
    </citation>
    <scope>NUCLEOTIDE SEQUENCE [LARGE SCALE GENOMIC DNA]</scope>
    <source>
        <strain evidence="6 7">KCOM 2505</strain>
    </source>
</reference>
<dbReference type="GO" id="GO:0005829">
    <property type="term" value="C:cytosol"/>
    <property type="evidence" value="ECO:0007669"/>
    <property type="project" value="TreeGrafter"/>
</dbReference>
<organism evidence="6 7">
    <name type="scientific">Lautropia dentalis</name>
    <dbReference type="NCBI Taxonomy" id="2490857"/>
    <lineage>
        <taxon>Bacteria</taxon>
        <taxon>Pseudomonadati</taxon>
        <taxon>Pseudomonadota</taxon>
        <taxon>Betaproteobacteria</taxon>
        <taxon>Burkholderiales</taxon>
        <taxon>Burkholderiaceae</taxon>
        <taxon>Lautropia</taxon>
    </lineage>
</organism>
<comment type="similarity">
    <text evidence="4">Belongs to the TRAFAC class translation factor GTPase superfamily. Classic translation factor GTPase family. BipA subfamily.</text>
</comment>
<dbReference type="InterPro" id="IPR035651">
    <property type="entry name" value="BipA_V"/>
</dbReference>
<comment type="caution">
    <text evidence="6">The sequence shown here is derived from an EMBL/GenBank/DDBJ whole genome shotgun (WGS) entry which is preliminary data.</text>
</comment>
<gene>
    <name evidence="6" type="primary">typA</name>
    <name evidence="4" type="synonym">bipA</name>
    <name evidence="6" type="ORF">EHV23_02860</name>
</gene>
<dbReference type="InterPro" id="IPR035647">
    <property type="entry name" value="EFG_III/V"/>
</dbReference>
<proteinExistence type="inferred from homology"/>
<keyword evidence="4" id="KW-0820">tRNA-binding</keyword>
<dbReference type="PRINTS" id="PR00315">
    <property type="entry name" value="ELONGATNFCT"/>
</dbReference>
<dbReference type="Gene3D" id="2.40.50.250">
    <property type="entry name" value="bipa protein"/>
    <property type="match status" value="1"/>
</dbReference>
<feature type="domain" description="Tr-type G" evidence="5">
    <location>
        <begin position="9"/>
        <end position="212"/>
    </location>
</feature>
<dbReference type="GO" id="GO:0006412">
    <property type="term" value="P:translation"/>
    <property type="evidence" value="ECO:0007669"/>
    <property type="project" value="UniProtKB-KW"/>
</dbReference>
<dbReference type="Gene3D" id="3.30.70.240">
    <property type="match status" value="1"/>
</dbReference>
<dbReference type="GO" id="GO:0097216">
    <property type="term" value="F:guanosine tetraphosphate binding"/>
    <property type="evidence" value="ECO:0007669"/>
    <property type="project" value="UniProtKB-ARBA"/>
</dbReference>